<protein>
    <submittedName>
        <fullName evidence="10">Uncharacterized protein</fullName>
    </submittedName>
</protein>
<keyword evidence="4 7" id="KW-1133">Transmembrane helix</keyword>
<accession>A0A1A8XWC5</accession>
<dbReference type="GO" id="GO:0005886">
    <property type="term" value="C:plasma membrane"/>
    <property type="evidence" value="ECO:0007669"/>
    <property type="project" value="UniProtKB-SubCell"/>
</dbReference>
<dbReference type="AlphaFoldDB" id="A0A1A8XWC5"/>
<keyword evidence="2" id="KW-1003">Cell membrane</keyword>
<dbReference type="EMBL" id="FLQX01000134">
    <property type="protein sequence ID" value="SBT08308.1"/>
    <property type="molecule type" value="Genomic_DNA"/>
</dbReference>
<evidence type="ECO:0000256" key="4">
    <source>
        <dbReference type="ARBA" id="ARBA00022989"/>
    </source>
</evidence>
<dbReference type="Proteomes" id="UP000199169">
    <property type="component" value="Unassembled WGS sequence"/>
</dbReference>
<dbReference type="InterPro" id="IPR050250">
    <property type="entry name" value="Macrolide_Exporter_MacB"/>
</dbReference>
<evidence type="ECO:0000259" key="8">
    <source>
        <dbReference type="Pfam" id="PF02687"/>
    </source>
</evidence>
<evidence type="ECO:0000313" key="10">
    <source>
        <dbReference type="EMBL" id="SBT08308.1"/>
    </source>
</evidence>
<keyword evidence="11" id="KW-1185">Reference proteome</keyword>
<dbReference type="GO" id="GO:0022857">
    <property type="term" value="F:transmembrane transporter activity"/>
    <property type="evidence" value="ECO:0007669"/>
    <property type="project" value="TreeGrafter"/>
</dbReference>
<comment type="subcellular location">
    <subcellularLocation>
        <location evidence="1">Cell membrane</location>
        <topology evidence="1">Multi-pass membrane protein</topology>
    </subcellularLocation>
</comment>
<dbReference type="InterPro" id="IPR025857">
    <property type="entry name" value="MacB_PCD"/>
</dbReference>
<reference evidence="10 11" key="1">
    <citation type="submission" date="2016-06" db="EMBL/GenBank/DDBJ databases">
        <authorList>
            <person name="Kjaerup R.B."/>
            <person name="Dalgaard T.S."/>
            <person name="Juul-Madsen H.R."/>
        </authorList>
    </citation>
    <scope>NUCLEOTIDE SEQUENCE [LARGE SCALE GENOMIC DNA]</scope>
    <source>
        <strain evidence="10">3</strain>
    </source>
</reference>
<dbReference type="STRING" id="1860102.ACCAA_560013"/>
<evidence type="ECO:0000256" key="2">
    <source>
        <dbReference type="ARBA" id="ARBA00022475"/>
    </source>
</evidence>
<evidence type="ECO:0000256" key="6">
    <source>
        <dbReference type="ARBA" id="ARBA00038076"/>
    </source>
</evidence>
<feature type="transmembrane region" description="Helical" evidence="7">
    <location>
        <begin position="333"/>
        <end position="356"/>
    </location>
</feature>
<dbReference type="Pfam" id="PF12704">
    <property type="entry name" value="MacB_PCD"/>
    <property type="match status" value="1"/>
</dbReference>
<name>A0A1A8XWC5_9PROT</name>
<sequence>MCPHASTFDKAGMIRPRDSLRLALRAITAHRLRSFLTLLGIAVGIAAVILLTSIGEGIHRFVLAEFTQFGTNVISVAPGKTKTSGHSPTGIPTSVRPLTLDDARALEHLPHITGMTATVWGNTEITANGRLRRTTVNGVSAEMLKVFSIKVRSGQFLPAEDADNARAFIVLGAKLKEELFGAENPLGARVRVGSLQFRVIGVLEAKGQFLGIDLDDAAYIPTARALELYNRDGIMKIDLSYEEGVPAAAVGARVVATLKARHGREDFTITTQEDMLRTLSNILDVLTMAVGALGSISLLVGGVGIVTIMTIAVTERTGEIGLLVALGAPRRTILGLFLGEAIALSALGGVLGLLLGMGLAQGIHLLVPALPVHTPISFVLLAEGIAVLIGLLAGVLPARRAARLDAVDALRAE</sequence>
<proteinExistence type="inferred from homology"/>
<evidence type="ECO:0000259" key="9">
    <source>
        <dbReference type="Pfam" id="PF12704"/>
    </source>
</evidence>
<comment type="similarity">
    <text evidence="6">Belongs to the ABC-4 integral membrane protein family.</text>
</comment>
<feature type="domain" description="MacB-like periplasmic core" evidence="9">
    <location>
        <begin position="34"/>
        <end position="255"/>
    </location>
</feature>
<dbReference type="PANTHER" id="PTHR30572">
    <property type="entry name" value="MEMBRANE COMPONENT OF TRANSPORTER-RELATED"/>
    <property type="match status" value="1"/>
</dbReference>
<feature type="transmembrane region" description="Helical" evidence="7">
    <location>
        <begin position="285"/>
        <end position="312"/>
    </location>
</feature>
<feature type="transmembrane region" description="Helical" evidence="7">
    <location>
        <begin position="376"/>
        <end position="396"/>
    </location>
</feature>
<keyword evidence="5 7" id="KW-0472">Membrane</keyword>
<dbReference type="Pfam" id="PF02687">
    <property type="entry name" value="FtsX"/>
    <property type="match status" value="1"/>
</dbReference>
<evidence type="ECO:0000256" key="1">
    <source>
        <dbReference type="ARBA" id="ARBA00004651"/>
    </source>
</evidence>
<evidence type="ECO:0000313" key="11">
    <source>
        <dbReference type="Proteomes" id="UP000199169"/>
    </source>
</evidence>
<evidence type="ECO:0000256" key="3">
    <source>
        <dbReference type="ARBA" id="ARBA00022692"/>
    </source>
</evidence>
<dbReference type="InterPro" id="IPR003838">
    <property type="entry name" value="ABC3_permease_C"/>
</dbReference>
<organism evidence="10 11">
    <name type="scientific">Candidatus Accumulibacter aalborgensis</name>
    <dbReference type="NCBI Taxonomy" id="1860102"/>
    <lineage>
        <taxon>Bacteria</taxon>
        <taxon>Pseudomonadati</taxon>
        <taxon>Pseudomonadota</taxon>
        <taxon>Betaproteobacteria</taxon>
        <taxon>Candidatus Accumulibacter</taxon>
    </lineage>
</organism>
<keyword evidence="3 7" id="KW-0812">Transmembrane</keyword>
<evidence type="ECO:0000256" key="5">
    <source>
        <dbReference type="ARBA" id="ARBA00023136"/>
    </source>
</evidence>
<feature type="transmembrane region" description="Helical" evidence="7">
    <location>
        <begin position="35"/>
        <end position="54"/>
    </location>
</feature>
<evidence type="ECO:0000256" key="7">
    <source>
        <dbReference type="SAM" id="Phobius"/>
    </source>
</evidence>
<gene>
    <name evidence="10" type="ORF">ACCAA_560013</name>
</gene>
<feature type="domain" description="ABC3 transporter permease C-terminal" evidence="8">
    <location>
        <begin position="293"/>
        <end position="404"/>
    </location>
</feature>
<dbReference type="PANTHER" id="PTHR30572:SF4">
    <property type="entry name" value="ABC TRANSPORTER PERMEASE YTRF"/>
    <property type="match status" value="1"/>
</dbReference>